<organism evidence="1 2">
    <name type="scientific">Lichtheimia ornata</name>
    <dbReference type="NCBI Taxonomy" id="688661"/>
    <lineage>
        <taxon>Eukaryota</taxon>
        <taxon>Fungi</taxon>
        <taxon>Fungi incertae sedis</taxon>
        <taxon>Mucoromycota</taxon>
        <taxon>Mucoromycotina</taxon>
        <taxon>Mucoromycetes</taxon>
        <taxon>Mucorales</taxon>
        <taxon>Lichtheimiaceae</taxon>
        <taxon>Lichtheimia</taxon>
    </lineage>
</organism>
<evidence type="ECO:0000313" key="2">
    <source>
        <dbReference type="Proteomes" id="UP001234581"/>
    </source>
</evidence>
<dbReference type="CDD" id="cd09917">
    <property type="entry name" value="F-box_SF"/>
    <property type="match status" value="1"/>
</dbReference>
<dbReference type="AlphaFoldDB" id="A0AAD7XU69"/>
<name>A0AAD7XU69_9FUNG</name>
<dbReference type="RefSeq" id="XP_058342082.1">
    <property type="nucleotide sequence ID" value="XM_058487267.1"/>
</dbReference>
<evidence type="ECO:0008006" key="3">
    <source>
        <dbReference type="Google" id="ProtNLM"/>
    </source>
</evidence>
<gene>
    <name evidence="1" type="ORF">O0I10_007249</name>
</gene>
<sequence>MNLQHLADIISPRLPLELVWLILSHLPVQDIIRLVQDDCIDRLLIAHPFFNERHIHVLLTVDPTAFQAYLVPGRPLPNLTYAEPCGQFYSIAQPLSLASFHYTKHRIEFHNDDQDKWVRIHPPSSATTTTTTTNGVAGVMGMAVVLVHNNVIIKRSLHAVNPARTPWFERSQGYFGGGVQFEYNKDKGGARVAFCTANMDWFCS</sequence>
<dbReference type="GeneID" id="83214658"/>
<accession>A0AAD7XU69</accession>
<dbReference type="Proteomes" id="UP001234581">
    <property type="component" value="Unassembled WGS sequence"/>
</dbReference>
<evidence type="ECO:0000313" key="1">
    <source>
        <dbReference type="EMBL" id="KAJ8657169.1"/>
    </source>
</evidence>
<dbReference type="EMBL" id="JARTCD010000034">
    <property type="protein sequence ID" value="KAJ8657169.1"/>
    <property type="molecule type" value="Genomic_DNA"/>
</dbReference>
<keyword evidence="2" id="KW-1185">Reference proteome</keyword>
<comment type="caution">
    <text evidence="1">The sequence shown here is derived from an EMBL/GenBank/DDBJ whole genome shotgun (WGS) entry which is preliminary data.</text>
</comment>
<protein>
    <recommendedName>
        <fullName evidence="3">F-box domain-containing protein</fullName>
    </recommendedName>
</protein>
<proteinExistence type="predicted"/>
<reference evidence="1 2" key="1">
    <citation type="submission" date="2023-03" db="EMBL/GenBank/DDBJ databases">
        <title>Genome sequence of Lichtheimia ornata CBS 291.66.</title>
        <authorList>
            <person name="Mohabir J.T."/>
            <person name="Shea T.P."/>
            <person name="Kurbessoian T."/>
            <person name="Berby B."/>
            <person name="Fontaine J."/>
            <person name="Livny J."/>
            <person name="Gnirke A."/>
            <person name="Stajich J.E."/>
            <person name="Cuomo C.A."/>
        </authorList>
    </citation>
    <scope>NUCLEOTIDE SEQUENCE [LARGE SCALE GENOMIC DNA]</scope>
    <source>
        <strain evidence="1">CBS 291.66</strain>
    </source>
</reference>